<dbReference type="Proteomes" id="UP000010809">
    <property type="component" value="Chromosome"/>
</dbReference>
<dbReference type="Pfam" id="PF01396">
    <property type="entry name" value="Zn_ribbon_Top1"/>
    <property type="match status" value="1"/>
</dbReference>
<proteinExistence type="predicted"/>
<evidence type="ECO:0000313" key="4">
    <source>
        <dbReference type="EMBL" id="AGA34925.1"/>
    </source>
</evidence>
<dbReference type="GO" id="GO:0006265">
    <property type="term" value="P:DNA topological change"/>
    <property type="evidence" value="ECO:0007669"/>
    <property type="project" value="InterPro"/>
</dbReference>
<dbReference type="OrthoDB" id="5782056at2"/>
<dbReference type="STRING" id="1255043.TVNIR_3288"/>
<evidence type="ECO:0000256" key="2">
    <source>
        <dbReference type="SAM" id="Phobius"/>
    </source>
</evidence>
<dbReference type="SUPFAM" id="SSF57783">
    <property type="entry name" value="Zinc beta-ribbon"/>
    <property type="match status" value="1"/>
</dbReference>
<accession>L0E151</accession>
<keyword evidence="2" id="KW-0472">Membrane</keyword>
<evidence type="ECO:0000313" key="5">
    <source>
        <dbReference type="Proteomes" id="UP000010809"/>
    </source>
</evidence>
<dbReference type="PATRIC" id="fig|1255043.3.peg.3317"/>
<dbReference type="InterPro" id="IPR011528">
    <property type="entry name" value="NERD"/>
</dbReference>
<dbReference type="Pfam" id="PF08378">
    <property type="entry name" value="NERD"/>
    <property type="match status" value="1"/>
</dbReference>
<reference evidence="4" key="1">
    <citation type="submission" date="2015-12" db="EMBL/GenBank/DDBJ databases">
        <authorList>
            <person name="Tikhonova T.V."/>
            <person name="Pavlov A.R."/>
            <person name="Beletsky A.V."/>
            <person name="Mardanov A.V."/>
            <person name="Sorokin D.Y."/>
            <person name="Ravin N.V."/>
            <person name="Popov V.O."/>
        </authorList>
    </citation>
    <scope>NUCLEOTIDE SEQUENCE</scope>
    <source>
        <strain evidence="4">DSM 14787</strain>
    </source>
</reference>
<keyword evidence="5" id="KW-1185">Reference proteome</keyword>
<dbReference type="HOGENOM" id="CLU_068011_2_0_6"/>
<dbReference type="PROSITE" id="PS50965">
    <property type="entry name" value="NERD"/>
    <property type="match status" value="1"/>
</dbReference>
<sequence length="261" mass="29571">MDFITPIIQAFAQAWWLFAIPAVLGLLFALLALPAVKGYLGEWVVRVSARRLLDPDTYVPLHNVTLRTRDGTTQVDHVIVSPFGIFVIETKNMGGWIFGGEREPQWTQKIFRKTFRFQNPLRQNYKHVKAVEEILGVPSDTVHSVVVFMGDSRFKTPMPPNVTKGLGYIRHIKSFHERVFAEEQVRGLVSDLESGRMRPSMETHRNHVSNLKKRADPTAERACPACGSPMVIRNVRRGARAGQQFWGCSGYPKCRVTQEIG</sequence>
<organism evidence="4 5">
    <name type="scientific">Thioalkalivibrio nitratireducens (strain DSM 14787 / UNIQEM 213 / ALEN2)</name>
    <dbReference type="NCBI Taxonomy" id="1255043"/>
    <lineage>
        <taxon>Bacteria</taxon>
        <taxon>Pseudomonadati</taxon>
        <taxon>Pseudomonadota</taxon>
        <taxon>Gammaproteobacteria</taxon>
        <taxon>Chromatiales</taxon>
        <taxon>Ectothiorhodospiraceae</taxon>
        <taxon>Thioalkalivibrio</taxon>
    </lineage>
</organism>
<evidence type="ECO:0000256" key="1">
    <source>
        <dbReference type="SAM" id="MobiDB-lite"/>
    </source>
</evidence>
<dbReference type="AlphaFoldDB" id="L0E151"/>
<dbReference type="GO" id="GO:0003916">
    <property type="term" value="F:DNA topoisomerase activity"/>
    <property type="evidence" value="ECO:0007669"/>
    <property type="project" value="InterPro"/>
</dbReference>
<feature type="compositionally biased region" description="Basic and acidic residues" evidence="1">
    <location>
        <begin position="196"/>
        <end position="205"/>
    </location>
</feature>
<dbReference type="EMBL" id="CP003989">
    <property type="protein sequence ID" value="AGA34925.1"/>
    <property type="molecule type" value="Genomic_DNA"/>
</dbReference>
<dbReference type="RefSeq" id="WP_015260024.1">
    <property type="nucleotide sequence ID" value="NC_019902.2"/>
</dbReference>
<feature type="transmembrane region" description="Helical" evidence="2">
    <location>
        <begin position="15"/>
        <end position="36"/>
    </location>
</feature>
<dbReference type="GO" id="GO:0003677">
    <property type="term" value="F:DNA binding"/>
    <property type="evidence" value="ECO:0007669"/>
    <property type="project" value="InterPro"/>
</dbReference>
<dbReference type="InterPro" id="IPR013498">
    <property type="entry name" value="Topo_IA_Znf"/>
</dbReference>
<keyword evidence="2" id="KW-1133">Transmembrane helix</keyword>
<evidence type="ECO:0000259" key="3">
    <source>
        <dbReference type="PROSITE" id="PS50965"/>
    </source>
</evidence>
<feature type="region of interest" description="Disordered" evidence="1">
    <location>
        <begin position="196"/>
        <end position="216"/>
    </location>
</feature>
<protein>
    <submittedName>
        <fullName evidence="4">NERD domain protein</fullName>
    </submittedName>
</protein>
<dbReference type="eggNOG" id="COG0551">
    <property type="taxonomic scope" value="Bacteria"/>
</dbReference>
<dbReference type="KEGG" id="tni:TVNIR_3288"/>
<feature type="domain" description="NERD" evidence="3">
    <location>
        <begin position="37"/>
        <end position="154"/>
    </location>
</feature>
<dbReference type="Gene3D" id="3.30.65.10">
    <property type="entry name" value="Bacterial Topoisomerase I, domain 1"/>
    <property type="match status" value="1"/>
</dbReference>
<name>L0E151_THIND</name>
<gene>
    <name evidence="4" type="ordered locus">TVNIR_3288</name>
</gene>
<keyword evidence="2" id="KW-0812">Transmembrane</keyword>
<dbReference type="GO" id="GO:0005694">
    <property type="term" value="C:chromosome"/>
    <property type="evidence" value="ECO:0007669"/>
    <property type="project" value="InterPro"/>
</dbReference>